<name>A0A1Y4MS03_9FIRM</name>
<sequence length="82" mass="9744">MNRDRSYYRKQRMRAIHRKETILRQLGGEENVLAWEHGAAGRLSKGKIHCSCWMCRRKSYDEPQIRDRRAAMDAAQQLLEIV</sequence>
<comment type="caution">
    <text evidence="1">The sequence shown here is derived from an EMBL/GenBank/DDBJ whole genome shotgun (WGS) entry which is preliminary data.</text>
</comment>
<dbReference type="RefSeq" id="WP_087239101.1">
    <property type="nucleotide sequence ID" value="NZ_NFKP01000001.1"/>
</dbReference>
<evidence type="ECO:0000313" key="1">
    <source>
        <dbReference type="EMBL" id="OUP71474.1"/>
    </source>
</evidence>
<dbReference type="AlphaFoldDB" id="A0A1Y4MS03"/>
<proteinExistence type="predicted"/>
<dbReference type="Proteomes" id="UP000196386">
    <property type="component" value="Unassembled WGS sequence"/>
</dbReference>
<reference evidence="2" key="1">
    <citation type="submission" date="2017-04" db="EMBL/GenBank/DDBJ databases">
        <title>Function of individual gut microbiota members based on whole genome sequencing of pure cultures obtained from chicken caecum.</title>
        <authorList>
            <person name="Medvecky M."/>
            <person name="Cejkova D."/>
            <person name="Polansky O."/>
            <person name="Karasova D."/>
            <person name="Kubasova T."/>
            <person name="Cizek A."/>
            <person name="Rychlik I."/>
        </authorList>
    </citation>
    <scope>NUCLEOTIDE SEQUENCE [LARGE SCALE GENOMIC DNA]</scope>
    <source>
        <strain evidence="2">An175</strain>
    </source>
</reference>
<dbReference type="EMBL" id="NFKP01000001">
    <property type="protein sequence ID" value="OUP71474.1"/>
    <property type="molecule type" value="Genomic_DNA"/>
</dbReference>
<organism evidence="1 2">
    <name type="scientific">Anaerotruncus colihominis</name>
    <dbReference type="NCBI Taxonomy" id="169435"/>
    <lineage>
        <taxon>Bacteria</taxon>
        <taxon>Bacillati</taxon>
        <taxon>Bacillota</taxon>
        <taxon>Clostridia</taxon>
        <taxon>Eubacteriales</taxon>
        <taxon>Oscillospiraceae</taxon>
        <taxon>Anaerotruncus</taxon>
    </lineage>
</organism>
<accession>A0A1Y4MS03</accession>
<gene>
    <name evidence="1" type="ORF">B5F11_00940</name>
</gene>
<protein>
    <submittedName>
        <fullName evidence="1">Uncharacterized protein</fullName>
    </submittedName>
</protein>
<evidence type="ECO:0000313" key="2">
    <source>
        <dbReference type="Proteomes" id="UP000196386"/>
    </source>
</evidence>